<dbReference type="GO" id="GO:0046912">
    <property type="term" value="F:acyltransferase activity, acyl groups converted into alkyl on transfer"/>
    <property type="evidence" value="ECO:0007669"/>
    <property type="project" value="InterPro"/>
</dbReference>
<dbReference type="AlphaFoldDB" id="A0A319CT68"/>
<protein>
    <recommendedName>
        <fullName evidence="3 5">Citrate synthase</fullName>
    </recommendedName>
</protein>
<dbReference type="EMBL" id="KZ826219">
    <property type="protein sequence ID" value="PYH87541.1"/>
    <property type="molecule type" value="Genomic_DNA"/>
</dbReference>
<dbReference type="SUPFAM" id="SSF48256">
    <property type="entry name" value="Citrate synthase"/>
    <property type="match status" value="1"/>
</dbReference>
<sequence>MPDITKNGTNGHVNGKSDTASPLLHVVDSRTGKYYPIPIVRNAINASDFKRLKAPEDPEHPEDQNDQGIRVFDPGYSNTAVSESQVTYIDGLKGTIQYRGYRIEDIVGKKKFVETAHLLIWGEWPTAEQETALHTKLSTVPLIDESVFKVIQAFPPNSSIIGMMIAGLSAVQSTQMDRIPAHAAKNLYLGQPKAVDDEIVRLMGTLSMVTAAVYCHHIGREFTPPRPELSYIENFLLMMGHVEASTGLPNPLYVDRIERLWVLIADHEMTCSTAAFLQTASSLPDVFSCMISALSALYGPLHGGAIEVAYKNFEEIGTVENVAAKIERVKAGKERLFGYGHRIYRVTDPRFTFISQILNELKEEIARNPILKVAFEVDRVASEDEYFTSRKLRPNADLFAALVYSAMGFPTEFILPLSLLSRTQGFMAHWKEAMSGTARIWRPGQIYTGHLNREME</sequence>
<evidence type="ECO:0000256" key="3">
    <source>
        <dbReference type="PIRNR" id="PIRNR001369"/>
    </source>
</evidence>
<reference evidence="7 8" key="1">
    <citation type="submission" date="2018-02" db="EMBL/GenBank/DDBJ databases">
        <title>The genomes of Aspergillus section Nigri reveals drivers in fungal speciation.</title>
        <authorList>
            <consortium name="DOE Joint Genome Institute"/>
            <person name="Vesth T.C."/>
            <person name="Nybo J."/>
            <person name="Theobald S."/>
            <person name="Brandl J."/>
            <person name="Frisvad J.C."/>
            <person name="Nielsen K.F."/>
            <person name="Lyhne E.K."/>
            <person name="Kogle M.E."/>
            <person name="Kuo A."/>
            <person name="Riley R."/>
            <person name="Clum A."/>
            <person name="Nolan M."/>
            <person name="Lipzen A."/>
            <person name="Salamov A."/>
            <person name="Henrissat B."/>
            <person name="Wiebenga A."/>
            <person name="De vries R.P."/>
            <person name="Grigoriev I.V."/>
            <person name="Mortensen U.H."/>
            <person name="Andersen M.R."/>
            <person name="Baker S.E."/>
        </authorList>
    </citation>
    <scope>NUCLEOTIDE SEQUENCE [LARGE SCALE GENOMIC DNA]</scope>
    <source>
        <strain evidence="7 8">CBS 707.79</strain>
    </source>
</reference>
<evidence type="ECO:0000256" key="5">
    <source>
        <dbReference type="RuleBase" id="RU000441"/>
    </source>
</evidence>
<keyword evidence="8" id="KW-1185">Reference proteome</keyword>
<proteinExistence type="inferred from homology"/>
<dbReference type="InterPro" id="IPR036969">
    <property type="entry name" value="Citrate_synthase_sf"/>
</dbReference>
<dbReference type="OrthoDB" id="435022at2759"/>
<evidence type="ECO:0000256" key="4">
    <source>
        <dbReference type="PIRSR" id="PIRSR001369-1"/>
    </source>
</evidence>
<accession>A0A319CT68</accession>
<dbReference type="GO" id="GO:0006099">
    <property type="term" value="P:tricarboxylic acid cycle"/>
    <property type="evidence" value="ECO:0007669"/>
    <property type="project" value="InterPro"/>
</dbReference>
<evidence type="ECO:0000313" key="8">
    <source>
        <dbReference type="Proteomes" id="UP000247810"/>
    </source>
</evidence>
<dbReference type="InterPro" id="IPR002020">
    <property type="entry name" value="Citrate_synthase"/>
</dbReference>
<dbReference type="PROSITE" id="PS00480">
    <property type="entry name" value="CITRATE_SYNTHASE"/>
    <property type="match status" value="1"/>
</dbReference>
<gene>
    <name evidence="7" type="ORF">BO71DRAFT_404583</name>
</gene>
<feature type="active site" evidence="4">
    <location>
        <position position="397"/>
    </location>
</feature>
<dbReference type="InterPro" id="IPR016143">
    <property type="entry name" value="Citrate_synth-like_sm_a-sub"/>
</dbReference>
<dbReference type="PIRSF" id="PIRSF001369">
    <property type="entry name" value="Citrate_synth"/>
    <property type="match status" value="1"/>
</dbReference>
<dbReference type="InterPro" id="IPR024176">
    <property type="entry name" value="Citrate_synthase_bac-typ"/>
</dbReference>
<dbReference type="Gene3D" id="1.10.230.10">
    <property type="entry name" value="Cytochrome P450-Terp, domain 2"/>
    <property type="match status" value="1"/>
</dbReference>
<dbReference type="InterPro" id="IPR016142">
    <property type="entry name" value="Citrate_synth-like_lrg_a-sub"/>
</dbReference>
<evidence type="ECO:0000256" key="1">
    <source>
        <dbReference type="ARBA" id="ARBA00010566"/>
    </source>
</evidence>
<dbReference type="VEuPathDB" id="FungiDB:BO71DRAFT_404583"/>
<evidence type="ECO:0000256" key="2">
    <source>
        <dbReference type="ARBA" id="ARBA00022679"/>
    </source>
</evidence>
<comment type="similarity">
    <text evidence="1 3 5">Belongs to the citrate synthase family.</text>
</comment>
<dbReference type="InterPro" id="IPR019810">
    <property type="entry name" value="Citrate_synthase_AS"/>
</dbReference>
<dbReference type="PANTHER" id="PTHR42871:SF1">
    <property type="entry name" value="CITRATE SYNTHASE"/>
    <property type="match status" value="1"/>
</dbReference>
<organism evidence="7 8">
    <name type="scientific">Aspergillus ellipticus CBS 707.79</name>
    <dbReference type="NCBI Taxonomy" id="1448320"/>
    <lineage>
        <taxon>Eukaryota</taxon>
        <taxon>Fungi</taxon>
        <taxon>Dikarya</taxon>
        <taxon>Ascomycota</taxon>
        <taxon>Pezizomycotina</taxon>
        <taxon>Eurotiomycetes</taxon>
        <taxon>Eurotiomycetidae</taxon>
        <taxon>Eurotiales</taxon>
        <taxon>Aspergillaceae</taxon>
        <taxon>Aspergillus</taxon>
        <taxon>Aspergillus subgen. Circumdati</taxon>
    </lineage>
</organism>
<feature type="region of interest" description="Disordered" evidence="6">
    <location>
        <begin position="1"/>
        <end position="20"/>
    </location>
</feature>
<dbReference type="Gene3D" id="1.10.580.10">
    <property type="entry name" value="Citrate Synthase, domain 1"/>
    <property type="match status" value="1"/>
</dbReference>
<name>A0A319CT68_9EURO</name>
<keyword evidence="2 3" id="KW-0808">Transferase</keyword>
<evidence type="ECO:0000313" key="7">
    <source>
        <dbReference type="EMBL" id="PYH87541.1"/>
    </source>
</evidence>
<dbReference type="Pfam" id="PF00285">
    <property type="entry name" value="Citrate_synt"/>
    <property type="match status" value="1"/>
</dbReference>
<feature type="active site" evidence="4">
    <location>
        <position position="341"/>
    </location>
</feature>
<evidence type="ECO:0000256" key="6">
    <source>
        <dbReference type="SAM" id="MobiDB-lite"/>
    </source>
</evidence>
<dbReference type="Proteomes" id="UP000247810">
    <property type="component" value="Unassembled WGS sequence"/>
</dbReference>
<dbReference type="STRING" id="1448320.A0A319CT68"/>
<dbReference type="PRINTS" id="PR00143">
    <property type="entry name" value="CITRTSNTHASE"/>
</dbReference>
<dbReference type="PANTHER" id="PTHR42871">
    <property type="entry name" value="CITRATE SYNTHASE"/>
    <property type="match status" value="1"/>
</dbReference>